<evidence type="ECO:0000256" key="1">
    <source>
        <dbReference type="ARBA" id="ARBA00005721"/>
    </source>
</evidence>
<name>A0A0P6Y278_9CHLR</name>
<proteinExistence type="inferred from homology"/>
<comment type="similarity">
    <text evidence="1">Belongs to the asp23 family.</text>
</comment>
<sequence>MPQQQSIVRSVRSNRHTTTIDIGVIGQIVQSVSGTIEGIYETQLESAELLAEGRAENDQKNDQEPQTRFDERASVVLHLKLIPFIHEQLPPIVNALRKRVIESIQQYTELNVHAVHIHIAGLWYR</sequence>
<evidence type="ECO:0000313" key="3">
    <source>
        <dbReference type="Proteomes" id="UP000050277"/>
    </source>
</evidence>
<organism evidence="2 3">
    <name type="scientific">Herpetosiphon geysericola</name>
    <dbReference type="NCBI Taxonomy" id="70996"/>
    <lineage>
        <taxon>Bacteria</taxon>
        <taxon>Bacillati</taxon>
        <taxon>Chloroflexota</taxon>
        <taxon>Chloroflexia</taxon>
        <taxon>Herpetosiphonales</taxon>
        <taxon>Herpetosiphonaceae</taxon>
        <taxon>Herpetosiphon</taxon>
    </lineage>
</organism>
<evidence type="ECO:0000313" key="2">
    <source>
        <dbReference type="EMBL" id="KPL86724.1"/>
    </source>
</evidence>
<dbReference type="EMBL" id="LGKP01000021">
    <property type="protein sequence ID" value="KPL86724.1"/>
    <property type="molecule type" value="Genomic_DNA"/>
</dbReference>
<evidence type="ECO:0008006" key="4">
    <source>
        <dbReference type="Google" id="ProtNLM"/>
    </source>
</evidence>
<protein>
    <recommendedName>
        <fullName evidence="4">Asp23/Gls24 family envelope stress response protein</fullName>
    </recommendedName>
</protein>
<dbReference type="STRING" id="70996.SE18_12185"/>
<dbReference type="RefSeq" id="WP_054534730.1">
    <property type="nucleotide sequence ID" value="NZ_LGKP01000021.1"/>
</dbReference>
<reference evidence="2 3" key="1">
    <citation type="submission" date="2015-07" db="EMBL/GenBank/DDBJ databases">
        <title>Whole genome sequence of Herpetosiphon geysericola DSM 7119.</title>
        <authorList>
            <person name="Hemp J."/>
            <person name="Ward L.M."/>
            <person name="Pace L.A."/>
            <person name="Fischer W.W."/>
        </authorList>
    </citation>
    <scope>NUCLEOTIDE SEQUENCE [LARGE SCALE GENOMIC DNA]</scope>
    <source>
        <strain evidence="2 3">DSM 7119</strain>
    </source>
</reference>
<gene>
    <name evidence="2" type="ORF">SE18_12185</name>
</gene>
<dbReference type="InterPro" id="IPR005531">
    <property type="entry name" value="Asp23"/>
</dbReference>
<dbReference type="AlphaFoldDB" id="A0A0P6Y278"/>
<dbReference type="OrthoDB" id="9828193at2"/>
<comment type="caution">
    <text evidence="2">The sequence shown here is derived from an EMBL/GenBank/DDBJ whole genome shotgun (WGS) entry which is preliminary data.</text>
</comment>
<dbReference type="Pfam" id="PF03780">
    <property type="entry name" value="Asp23"/>
    <property type="match status" value="1"/>
</dbReference>
<keyword evidence="3" id="KW-1185">Reference proteome</keyword>
<accession>A0A0P6Y278</accession>
<dbReference type="Proteomes" id="UP000050277">
    <property type="component" value="Unassembled WGS sequence"/>
</dbReference>